<dbReference type="PANTHER" id="PTHR23517:SF2">
    <property type="entry name" value="MULTIDRUG RESISTANCE PROTEIN MDTH"/>
    <property type="match status" value="1"/>
</dbReference>
<dbReference type="PANTHER" id="PTHR23517">
    <property type="entry name" value="RESISTANCE PROTEIN MDTM, PUTATIVE-RELATED-RELATED"/>
    <property type="match status" value="1"/>
</dbReference>
<feature type="transmembrane region" description="Helical" evidence="7">
    <location>
        <begin position="378"/>
        <end position="397"/>
    </location>
</feature>
<dbReference type="EMBL" id="CP051682">
    <property type="protein sequence ID" value="QJD95592.1"/>
    <property type="molecule type" value="Genomic_DNA"/>
</dbReference>
<feature type="transmembrane region" description="Helical" evidence="7">
    <location>
        <begin position="257"/>
        <end position="276"/>
    </location>
</feature>
<evidence type="ECO:0000256" key="3">
    <source>
        <dbReference type="ARBA" id="ARBA00022475"/>
    </source>
</evidence>
<reference evidence="9 10" key="1">
    <citation type="submission" date="2020-04" db="EMBL/GenBank/DDBJ databases">
        <title>Genome sequencing of novel species.</title>
        <authorList>
            <person name="Heo J."/>
            <person name="Kim S.-J."/>
            <person name="Kim J.-S."/>
            <person name="Hong S.-B."/>
            <person name="Kwon S.-W."/>
        </authorList>
    </citation>
    <scope>NUCLEOTIDE SEQUENCE [LARGE SCALE GENOMIC DNA]</scope>
    <source>
        <strain evidence="9 10">F39-2</strain>
    </source>
</reference>
<dbReference type="Pfam" id="PF07690">
    <property type="entry name" value="MFS_1"/>
    <property type="match status" value="1"/>
</dbReference>
<evidence type="ECO:0000256" key="4">
    <source>
        <dbReference type="ARBA" id="ARBA00022692"/>
    </source>
</evidence>
<feature type="transmembrane region" description="Helical" evidence="7">
    <location>
        <begin position="20"/>
        <end position="43"/>
    </location>
</feature>
<evidence type="ECO:0000313" key="10">
    <source>
        <dbReference type="Proteomes" id="UP000503278"/>
    </source>
</evidence>
<dbReference type="KEGG" id="mrob:HH214_06745"/>
<keyword evidence="10" id="KW-1185">Reference proteome</keyword>
<keyword evidence="4 7" id="KW-0812">Transmembrane</keyword>
<accession>A0A7L5DWX1</accession>
<dbReference type="InterPro" id="IPR020846">
    <property type="entry name" value="MFS_dom"/>
</dbReference>
<dbReference type="InterPro" id="IPR036259">
    <property type="entry name" value="MFS_trans_sf"/>
</dbReference>
<keyword evidence="6 7" id="KW-0472">Membrane</keyword>
<dbReference type="GO" id="GO:0022857">
    <property type="term" value="F:transmembrane transporter activity"/>
    <property type="evidence" value="ECO:0007669"/>
    <property type="project" value="InterPro"/>
</dbReference>
<feature type="transmembrane region" description="Helical" evidence="7">
    <location>
        <begin position="55"/>
        <end position="76"/>
    </location>
</feature>
<sequence length="409" mass="45114">MLNSTIQLYKKAYSGLSRNSWYLSFVMLVNRSGTMVIPFMTIYCTQQLHFTIVQAGIIMAMFGAGSVAGAFMGGRITDRYGFYDVQLGALLSGGSLFILLGLQQSFAGVCVVSFILSMCNDAFRPANSTAIAHYSSEENRTRSYSLNRLAVNLGWACGGALGGFLASVNYHLLFWVDGCTNIFSALLLLRLMPRSVYKQPIVAKVKSKIISSSASAYQDSTYLVFTGLVILFATCFFQLFTMQPVFYKLQWHFNEQFIGFLMALNGLLIVAIEMVLVHKLEGRRPGLFYISWGVLLTGLGFMALNVLPPSGWSALFVVGFITIGEIMSMPFMNAFWISRTNGQNTGQYAGLYSMAWSVAQIIAPTLGSQAIYWGGYNLLWWTLGGVCLAATIGFNLLQKQLSRKTILAT</sequence>
<evidence type="ECO:0000256" key="6">
    <source>
        <dbReference type="ARBA" id="ARBA00023136"/>
    </source>
</evidence>
<evidence type="ECO:0000256" key="2">
    <source>
        <dbReference type="ARBA" id="ARBA00022448"/>
    </source>
</evidence>
<keyword evidence="5 7" id="KW-1133">Transmembrane helix</keyword>
<dbReference type="CDD" id="cd17329">
    <property type="entry name" value="MFS_MdtH_MDR_like"/>
    <property type="match status" value="1"/>
</dbReference>
<evidence type="ECO:0000259" key="8">
    <source>
        <dbReference type="PROSITE" id="PS50850"/>
    </source>
</evidence>
<keyword evidence="3" id="KW-1003">Cell membrane</keyword>
<feature type="transmembrane region" description="Helical" evidence="7">
    <location>
        <begin position="313"/>
        <end position="337"/>
    </location>
</feature>
<dbReference type="SUPFAM" id="SSF103473">
    <property type="entry name" value="MFS general substrate transporter"/>
    <property type="match status" value="1"/>
</dbReference>
<comment type="subcellular location">
    <subcellularLocation>
        <location evidence="1">Cell membrane</location>
        <topology evidence="1">Multi-pass membrane protein</topology>
    </subcellularLocation>
</comment>
<dbReference type="RefSeq" id="WP_169606600.1">
    <property type="nucleotide sequence ID" value="NZ_CP051682.1"/>
</dbReference>
<organism evidence="9 10">
    <name type="scientific">Mucilaginibacter robiniae</name>
    <dbReference type="NCBI Taxonomy" id="2728022"/>
    <lineage>
        <taxon>Bacteria</taxon>
        <taxon>Pseudomonadati</taxon>
        <taxon>Bacteroidota</taxon>
        <taxon>Sphingobacteriia</taxon>
        <taxon>Sphingobacteriales</taxon>
        <taxon>Sphingobacteriaceae</taxon>
        <taxon>Mucilaginibacter</taxon>
    </lineage>
</organism>
<dbReference type="Proteomes" id="UP000503278">
    <property type="component" value="Chromosome"/>
</dbReference>
<name>A0A7L5DWX1_9SPHI</name>
<dbReference type="GO" id="GO:0005886">
    <property type="term" value="C:plasma membrane"/>
    <property type="evidence" value="ECO:0007669"/>
    <property type="project" value="UniProtKB-SubCell"/>
</dbReference>
<dbReference type="InterPro" id="IPR011701">
    <property type="entry name" value="MFS"/>
</dbReference>
<feature type="transmembrane region" description="Helical" evidence="7">
    <location>
        <begin position="349"/>
        <end position="372"/>
    </location>
</feature>
<feature type="domain" description="Major facilitator superfamily (MFS) profile" evidence="8">
    <location>
        <begin position="19"/>
        <end position="402"/>
    </location>
</feature>
<protein>
    <submittedName>
        <fullName evidence="9">MFS transporter</fullName>
    </submittedName>
</protein>
<evidence type="ECO:0000256" key="5">
    <source>
        <dbReference type="ARBA" id="ARBA00022989"/>
    </source>
</evidence>
<evidence type="ECO:0000256" key="1">
    <source>
        <dbReference type="ARBA" id="ARBA00004651"/>
    </source>
</evidence>
<evidence type="ECO:0000313" key="9">
    <source>
        <dbReference type="EMBL" id="QJD95592.1"/>
    </source>
</evidence>
<feature type="transmembrane region" description="Helical" evidence="7">
    <location>
        <begin position="172"/>
        <end position="189"/>
    </location>
</feature>
<proteinExistence type="predicted"/>
<feature type="transmembrane region" description="Helical" evidence="7">
    <location>
        <begin position="288"/>
        <end position="307"/>
    </location>
</feature>
<evidence type="ECO:0000256" key="7">
    <source>
        <dbReference type="SAM" id="Phobius"/>
    </source>
</evidence>
<dbReference type="AlphaFoldDB" id="A0A7L5DWX1"/>
<feature type="transmembrane region" description="Helical" evidence="7">
    <location>
        <begin position="149"/>
        <end position="166"/>
    </location>
</feature>
<dbReference type="PROSITE" id="PS50850">
    <property type="entry name" value="MFS"/>
    <property type="match status" value="1"/>
</dbReference>
<dbReference type="InterPro" id="IPR050171">
    <property type="entry name" value="MFS_Transporters"/>
</dbReference>
<gene>
    <name evidence="9" type="ORF">HH214_06745</name>
</gene>
<dbReference type="Gene3D" id="1.20.1250.20">
    <property type="entry name" value="MFS general substrate transporter like domains"/>
    <property type="match status" value="1"/>
</dbReference>
<feature type="transmembrane region" description="Helical" evidence="7">
    <location>
        <begin position="222"/>
        <end position="245"/>
    </location>
</feature>
<keyword evidence="2" id="KW-0813">Transport</keyword>